<dbReference type="AlphaFoldDB" id="A0A286E2A9"/>
<feature type="transmembrane region" description="Helical" evidence="2">
    <location>
        <begin position="34"/>
        <end position="54"/>
    </location>
</feature>
<evidence type="ECO:0000313" key="4">
    <source>
        <dbReference type="Proteomes" id="UP000219072"/>
    </source>
</evidence>
<reference evidence="3 4" key="1">
    <citation type="submission" date="2017-09" db="EMBL/GenBank/DDBJ databases">
        <authorList>
            <person name="Ehlers B."/>
            <person name="Leendertz F.H."/>
        </authorList>
    </citation>
    <scope>NUCLEOTIDE SEQUENCE [LARGE SCALE GENOMIC DNA]</scope>
    <source>
        <strain evidence="3 4">CGMCC 4.7095</strain>
    </source>
</reference>
<proteinExistence type="predicted"/>
<protein>
    <submittedName>
        <fullName evidence="3">Uncharacterized protein</fullName>
    </submittedName>
</protein>
<dbReference type="RefSeq" id="WP_097233286.1">
    <property type="nucleotide sequence ID" value="NZ_OCNE01000020.1"/>
</dbReference>
<dbReference type="Proteomes" id="UP000219072">
    <property type="component" value="Unassembled WGS sequence"/>
</dbReference>
<organism evidence="3 4">
    <name type="scientific">Streptomyces zhaozhouensis</name>
    <dbReference type="NCBI Taxonomy" id="1300267"/>
    <lineage>
        <taxon>Bacteria</taxon>
        <taxon>Bacillati</taxon>
        <taxon>Actinomycetota</taxon>
        <taxon>Actinomycetes</taxon>
        <taxon>Kitasatosporales</taxon>
        <taxon>Streptomycetaceae</taxon>
        <taxon>Streptomyces</taxon>
    </lineage>
</organism>
<keyword evidence="2" id="KW-0812">Transmembrane</keyword>
<keyword evidence="4" id="KW-1185">Reference proteome</keyword>
<keyword evidence="2" id="KW-1133">Transmembrane helix</keyword>
<feature type="region of interest" description="Disordered" evidence="1">
    <location>
        <begin position="60"/>
        <end position="102"/>
    </location>
</feature>
<feature type="compositionally biased region" description="Basic and acidic residues" evidence="1">
    <location>
        <begin position="88"/>
        <end position="102"/>
    </location>
</feature>
<feature type="transmembrane region" description="Helical" evidence="2">
    <location>
        <begin position="9"/>
        <end position="28"/>
    </location>
</feature>
<accession>A0A286E2A9</accession>
<evidence type="ECO:0000313" key="3">
    <source>
        <dbReference type="EMBL" id="SOD65024.1"/>
    </source>
</evidence>
<dbReference type="EMBL" id="OCNE01000020">
    <property type="protein sequence ID" value="SOD65024.1"/>
    <property type="molecule type" value="Genomic_DNA"/>
</dbReference>
<evidence type="ECO:0000256" key="1">
    <source>
        <dbReference type="SAM" id="MobiDB-lite"/>
    </source>
</evidence>
<gene>
    <name evidence="3" type="ORF">SAMN06297387_12059</name>
</gene>
<keyword evidence="2" id="KW-0472">Membrane</keyword>
<evidence type="ECO:0000256" key="2">
    <source>
        <dbReference type="SAM" id="Phobius"/>
    </source>
</evidence>
<sequence>MPHPTPVQIAYGSVTVVSLTLLLLVAVPNASGPAAFLIAGGALAAGTAVALLVGTRGRAALAPSGPAPATASEPDSSAGPPSAGVRAESARRPAEARDHARV</sequence>
<name>A0A286E2A9_9ACTN</name>